<dbReference type="UniPathway" id="UPA00334">
    <property type="reaction ID" value="UER00455"/>
</dbReference>
<comment type="catalytic activity">
    <reaction evidence="6">
        <text>3-hydroxy-L-kynurenine + H2O = 3-hydroxyanthranilate + L-alanine + H(+)</text>
        <dbReference type="Rhea" id="RHEA:25143"/>
        <dbReference type="ChEBI" id="CHEBI:15377"/>
        <dbReference type="ChEBI" id="CHEBI:15378"/>
        <dbReference type="ChEBI" id="CHEBI:36559"/>
        <dbReference type="ChEBI" id="CHEBI:57972"/>
        <dbReference type="ChEBI" id="CHEBI:58125"/>
        <dbReference type="EC" id="3.7.1.3"/>
    </reaction>
</comment>
<feature type="binding site" evidence="4">
    <location>
        <position position="203"/>
    </location>
    <ligand>
        <name>pyridoxal 5'-phosphate</name>
        <dbReference type="ChEBI" id="CHEBI:597326"/>
    </ligand>
</feature>
<protein>
    <recommendedName>
        <fullName evidence="4 5">Kynureninase</fullName>
        <ecNumber evidence="4 5">3.7.1.3</ecNumber>
    </recommendedName>
    <alternativeName>
        <fullName evidence="4">L-kynurenine hydrolase</fullName>
    </alternativeName>
</protein>
<sequence>MSSIDFATLARRDADDPLAAKRSLFKIPADTVYLDGNSLGLLTHQTAQRVQEVVQAQWGDDAIKSWNLHDWVDLPLSVGNKIAPLIGAEPGQVICCDSISVNLFKALSAALRLQDGRNTVISTADNFPTDLYMVQGLSELLGEQRCQLQLVDEADLLADPQRVIDETTAVVLLTEVNFRTGRRLPMQQLIAQAHAVGALVIVDLAHSAGAMPVALDAWRADFAVGCTYKYLNGGPGAPAFIYVAERHLTQLQQPIAGWFGHAQPFAFDPIYQPSPTVKQMLSGTPSVLAMSAVDAALDAFVDVDLQELRNKSLALSELFLELLEANGLAGSFTCISPSTTAERGSQLSFAHPEAYAICQALIDAKVIADFRAPNYLRVGFTPLYTSYTDIGTAVARLSTIMQQESYRAPRFQQRHAVT</sequence>
<comment type="catalytic activity">
    <reaction evidence="4 6">
        <text>L-kynurenine + H2O = anthranilate + L-alanine + H(+)</text>
        <dbReference type="Rhea" id="RHEA:16813"/>
        <dbReference type="ChEBI" id="CHEBI:15377"/>
        <dbReference type="ChEBI" id="CHEBI:15378"/>
        <dbReference type="ChEBI" id="CHEBI:16567"/>
        <dbReference type="ChEBI" id="CHEBI:57959"/>
        <dbReference type="ChEBI" id="CHEBI:57972"/>
        <dbReference type="EC" id="3.7.1.3"/>
    </reaction>
</comment>
<evidence type="ECO:0000256" key="3">
    <source>
        <dbReference type="ARBA" id="ARBA00022898"/>
    </source>
</evidence>
<keyword evidence="8" id="KW-1185">Reference proteome</keyword>
<accession>A0A432XUE2</accession>
<reference evidence="8" key="1">
    <citation type="journal article" date="2018" name="Front. Microbiol.">
        <title>Genome-Based Analysis Reveals the Taxonomy and Diversity of the Family Idiomarinaceae.</title>
        <authorList>
            <person name="Liu Y."/>
            <person name="Lai Q."/>
            <person name="Shao Z."/>
        </authorList>
    </citation>
    <scope>NUCLEOTIDE SEQUENCE [LARGE SCALE GENOMIC DNA]</scope>
    <source>
        <strain evidence="8">PO-M2</strain>
    </source>
</reference>
<keyword evidence="3 4" id="KW-0663">Pyridoxal phosphate</keyword>
<proteinExistence type="inferred from homology"/>
<feature type="binding site" evidence="4">
    <location>
        <position position="99"/>
    </location>
    <ligand>
        <name>pyridoxal 5'-phosphate</name>
        <dbReference type="ChEBI" id="CHEBI:597326"/>
    </ligand>
</feature>
<dbReference type="UniPathway" id="UPA00253">
    <property type="reaction ID" value="UER00329"/>
</dbReference>
<feature type="binding site" evidence="4">
    <location>
        <position position="258"/>
    </location>
    <ligand>
        <name>pyridoxal 5'-phosphate</name>
        <dbReference type="ChEBI" id="CHEBI:597326"/>
    </ligand>
</feature>
<gene>
    <name evidence="4 7" type="primary">kynU</name>
    <name evidence="7" type="ORF">CWI70_11570</name>
</gene>
<dbReference type="GO" id="GO:0097053">
    <property type="term" value="P:L-kynurenine catabolic process"/>
    <property type="evidence" value="ECO:0007669"/>
    <property type="project" value="UniProtKB-UniRule"/>
</dbReference>
<feature type="binding site" evidence="4">
    <location>
        <position position="284"/>
    </location>
    <ligand>
        <name>pyridoxal 5'-phosphate</name>
        <dbReference type="ChEBI" id="CHEBI:597326"/>
    </ligand>
</feature>
<dbReference type="GO" id="GO:0030429">
    <property type="term" value="F:kynureninase activity"/>
    <property type="evidence" value="ECO:0007669"/>
    <property type="project" value="UniProtKB-UniRule"/>
</dbReference>
<evidence type="ECO:0000256" key="4">
    <source>
        <dbReference type="HAMAP-Rule" id="MF_01970"/>
    </source>
</evidence>
<feature type="modified residue" description="N6-(pyridoxal phosphate)lysine" evidence="4">
    <location>
        <position position="229"/>
    </location>
</feature>
<comment type="caution">
    <text evidence="7">The sequence shown here is derived from an EMBL/GenBank/DDBJ whole genome shotgun (WGS) entry which is preliminary data.</text>
</comment>
<comment type="similarity">
    <text evidence="4 6">Belongs to the kynureninase family.</text>
</comment>
<dbReference type="GO" id="GO:0005737">
    <property type="term" value="C:cytoplasm"/>
    <property type="evidence" value="ECO:0007669"/>
    <property type="project" value="UniProtKB-UniRule"/>
</dbReference>
<feature type="binding site" evidence="4">
    <location>
        <begin position="127"/>
        <end position="130"/>
    </location>
    <ligand>
        <name>pyridoxal 5'-phosphate</name>
        <dbReference type="ChEBI" id="CHEBI:597326"/>
    </ligand>
</feature>
<name>A0A432XUE2_9GAMM</name>
<feature type="binding site" evidence="4">
    <location>
        <position position="174"/>
    </location>
    <ligand>
        <name>pyridoxal 5'-phosphate</name>
        <dbReference type="ChEBI" id="CHEBI:597326"/>
    </ligand>
</feature>
<evidence type="ECO:0000256" key="2">
    <source>
        <dbReference type="ARBA" id="ARBA00022801"/>
    </source>
</evidence>
<dbReference type="InterPro" id="IPR015421">
    <property type="entry name" value="PyrdxlP-dep_Trfase_major"/>
</dbReference>
<dbReference type="GO" id="GO:0030170">
    <property type="term" value="F:pyridoxal phosphate binding"/>
    <property type="evidence" value="ECO:0007669"/>
    <property type="project" value="UniProtKB-UniRule"/>
</dbReference>
<feature type="binding site" evidence="4">
    <location>
        <position position="206"/>
    </location>
    <ligand>
        <name>pyridoxal 5'-phosphate</name>
        <dbReference type="ChEBI" id="CHEBI:597326"/>
    </ligand>
</feature>
<feature type="binding site" evidence="4">
    <location>
        <position position="228"/>
    </location>
    <ligand>
        <name>pyridoxal 5'-phosphate</name>
        <dbReference type="ChEBI" id="CHEBI:597326"/>
    </ligand>
</feature>
<dbReference type="PANTHER" id="PTHR14084">
    <property type="entry name" value="KYNURENINASE"/>
    <property type="match status" value="1"/>
</dbReference>
<evidence type="ECO:0000256" key="5">
    <source>
        <dbReference type="NCBIfam" id="TIGR01814"/>
    </source>
</evidence>
<dbReference type="EC" id="3.7.1.3" evidence="4 5"/>
<dbReference type="EMBL" id="PIPX01000003">
    <property type="protein sequence ID" value="RUO52358.1"/>
    <property type="molecule type" value="Genomic_DNA"/>
</dbReference>
<keyword evidence="1 4" id="KW-0662">Pyridine nucleotide biosynthesis</keyword>
<organism evidence="7 8">
    <name type="scientific">Pseudidiomarina homiensis</name>
    <dbReference type="NCBI Taxonomy" id="364198"/>
    <lineage>
        <taxon>Bacteria</taxon>
        <taxon>Pseudomonadati</taxon>
        <taxon>Pseudomonadota</taxon>
        <taxon>Gammaproteobacteria</taxon>
        <taxon>Alteromonadales</taxon>
        <taxon>Idiomarinaceae</taxon>
        <taxon>Pseudidiomarina</taxon>
    </lineage>
</organism>
<evidence type="ECO:0000256" key="1">
    <source>
        <dbReference type="ARBA" id="ARBA00022642"/>
    </source>
</evidence>
<dbReference type="HAMAP" id="MF_01970">
    <property type="entry name" value="Kynureninase"/>
    <property type="match status" value="1"/>
</dbReference>
<dbReference type="GO" id="GO:0043420">
    <property type="term" value="P:anthranilate metabolic process"/>
    <property type="evidence" value="ECO:0007669"/>
    <property type="project" value="TreeGrafter"/>
</dbReference>
<dbReference type="GO" id="GO:0019805">
    <property type="term" value="P:quinolinate biosynthetic process"/>
    <property type="evidence" value="ECO:0007669"/>
    <property type="project" value="UniProtKB-UniRule"/>
</dbReference>
<comment type="function">
    <text evidence="4 6">Catalyzes the cleavage of L-kynurenine (L-Kyn) and L-3-hydroxykynurenine (L-3OHKyn) into anthranilic acid (AA) and 3-hydroxyanthranilic acid (3-OHAA), respectively.</text>
</comment>
<dbReference type="InterPro" id="IPR015422">
    <property type="entry name" value="PyrdxlP-dep_Trfase_small"/>
</dbReference>
<dbReference type="GO" id="GO:0009435">
    <property type="term" value="P:NAD+ biosynthetic process"/>
    <property type="evidence" value="ECO:0007669"/>
    <property type="project" value="UniProtKB-UniRule"/>
</dbReference>
<evidence type="ECO:0000256" key="6">
    <source>
        <dbReference type="PIRNR" id="PIRNR038800"/>
    </source>
</evidence>
<dbReference type="AlphaFoldDB" id="A0A432XUE2"/>
<keyword evidence="2 4" id="KW-0378">Hydrolase</keyword>
<dbReference type="OrthoDB" id="9812626at2"/>
<dbReference type="SUPFAM" id="SSF53383">
    <property type="entry name" value="PLP-dependent transferases"/>
    <property type="match status" value="1"/>
</dbReference>
<dbReference type="PIRSF" id="PIRSF038800">
    <property type="entry name" value="KYNU"/>
    <property type="match status" value="1"/>
</dbReference>
<dbReference type="Gene3D" id="3.90.1150.10">
    <property type="entry name" value="Aspartate Aminotransferase, domain 1"/>
    <property type="match status" value="1"/>
</dbReference>
<dbReference type="InterPro" id="IPR015424">
    <property type="entry name" value="PyrdxlP-dep_Trfase"/>
</dbReference>
<evidence type="ECO:0000313" key="8">
    <source>
        <dbReference type="Proteomes" id="UP000287649"/>
    </source>
</evidence>
<feature type="binding site" evidence="4">
    <location>
        <position position="100"/>
    </location>
    <ligand>
        <name>pyridoxal 5'-phosphate</name>
        <dbReference type="ChEBI" id="CHEBI:597326"/>
    </ligand>
</feature>
<dbReference type="PANTHER" id="PTHR14084:SF0">
    <property type="entry name" value="KYNURENINASE"/>
    <property type="match status" value="1"/>
</dbReference>
<dbReference type="GO" id="GO:0019441">
    <property type="term" value="P:L-tryptophan catabolic process to kynurenine"/>
    <property type="evidence" value="ECO:0007669"/>
    <property type="project" value="TreeGrafter"/>
</dbReference>
<evidence type="ECO:0000313" key="7">
    <source>
        <dbReference type="EMBL" id="RUO52358.1"/>
    </source>
</evidence>
<comment type="pathway">
    <text evidence="4 6">Cofactor biosynthesis; NAD(+) biosynthesis; quinolinate from L-kynurenine: step 2/3.</text>
</comment>
<dbReference type="NCBIfam" id="TIGR01814">
    <property type="entry name" value="kynureninase"/>
    <property type="match status" value="1"/>
</dbReference>
<comment type="subunit">
    <text evidence="4 6">Homodimer.</text>
</comment>
<dbReference type="Proteomes" id="UP000287649">
    <property type="component" value="Unassembled WGS sequence"/>
</dbReference>
<dbReference type="Gene3D" id="3.40.640.10">
    <property type="entry name" value="Type I PLP-dependent aspartate aminotransferase-like (Major domain)"/>
    <property type="match status" value="1"/>
</dbReference>
<dbReference type="Pfam" id="PF22580">
    <property type="entry name" value="KYNU_C"/>
    <property type="match status" value="1"/>
</dbReference>
<dbReference type="InterPro" id="IPR010111">
    <property type="entry name" value="Kynureninase"/>
</dbReference>
<comment type="cofactor">
    <cofactor evidence="4 6">
        <name>pyridoxal 5'-phosphate</name>
        <dbReference type="ChEBI" id="CHEBI:597326"/>
    </cofactor>
</comment>
<comment type="pathway">
    <text evidence="4 6">Amino-acid degradation; L-kynurenine degradation; L-alanine and anthranilate from L-kynurenine: step 1/1.</text>
</comment>